<dbReference type="Pfam" id="PF07963">
    <property type="entry name" value="N_methyl"/>
    <property type="match status" value="1"/>
</dbReference>
<reference evidence="1 2" key="1">
    <citation type="submission" date="2009-02" db="EMBL/GenBank/DDBJ databases">
        <title>Sequencing of the draft genome and assembly of Dethiobacter alkaliphilus AHT 1.</title>
        <authorList>
            <consortium name="US DOE Joint Genome Institute (JGI-PGF)"/>
            <person name="Lucas S."/>
            <person name="Copeland A."/>
            <person name="Lapidus A."/>
            <person name="Glavina del Rio T."/>
            <person name="Dalin E."/>
            <person name="Tice H."/>
            <person name="Bruce D."/>
            <person name="Goodwin L."/>
            <person name="Pitluck S."/>
            <person name="Larimer F."/>
            <person name="Land M.L."/>
            <person name="Hauser L."/>
            <person name="Muyzer G."/>
        </authorList>
    </citation>
    <scope>NUCLEOTIDE SEQUENCE [LARGE SCALE GENOMIC DNA]</scope>
    <source>
        <strain evidence="1 2">AHT 1</strain>
    </source>
</reference>
<evidence type="ECO:0000313" key="1">
    <source>
        <dbReference type="EMBL" id="EEG78387.1"/>
    </source>
</evidence>
<keyword evidence="2" id="KW-1185">Reference proteome</keyword>
<proteinExistence type="predicted"/>
<accession>C0GE93</accession>
<evidence type="ECO:0008006" key="3">
    <source>
        <dbReference type="Google" id="ProtNLM"/>
    </source>
</evidence>
<dbReference type="Proteomes" id="UP000006443">
    <property type="component" value="Unassembled WGS sequence"/>
</dbReference>
<evidence type="ECO:0000313" key="2">
    <source>
        <dbReference type="Proteomes" id="UP000006443"/>
    </source>
</evidence>
<dbReference type="AlphaFoldDB" id="C0GE93"/>
<gene>
    <name evidence="1" type="ORF">DealDRAFT_0802</name>
</gene>
<dbReference type="EMBL" id="ACJM01000003">
    <property type="protein sequence ID" value="EEG78387.1"/>
    <property type="molecule type" value="Genomic_DNA"/>
</dbReference>
<dbReference type="STRING" id="555088.DealDRAFT_0802"/>
<sequence length="299" mass="34400">MFVKNLEVHFIKMNKFIYKHLSNNKGLSLVELIIVLILINVVLAIGYGYYYFGTRSFTVGESRADVQQNVRLATEFVANNVRFADDLEIFQIDDTEDLVYDKNFNYFYIDIEEKKIMHRKIKETESSIIFPVVNQNIDFDLHFERSSTNILAFVITGKNDHVYSLESEVLLANVTSISGHNEGVAIRYTSPSPPEPAIRRVTLSEQGHIIGEPPLDLHMKVFTSYVEPNVDITYRIFQMIGDPDSPTEDTLKESDTYILNDNPKTINIDYSFVDQGEYIIEVIVDTVKYPYFLTYSVSP</sequence>
<dbReference type="InterPro" id="IPR012902">
    <property type="entry name" value="N_methyl_site"/>
</dbReference>
<protein>
    <recommendedName>
        <fullName evidence="3">Prepilin-type N-terminal cleavage/methylation domain-containing protein</fullName>
    </recommendedName>
</protein>
<organism evidence="1 2">
    <name type="scientific">Dethiobacter alkaliphilus AHT 1</name>
    <dbReference type="NCBI Taxonomy" id="555088"/>
    <lineage>
        <taxon>Bacteria</taxon>
        <taxon>Bacillati</taxon>
        <taxon>Bacillota</taxon>
        <taxon>Dethiobacteria</taxon>
        <taxon>Dethiobacterales</taxon>
        <taxon>Dethiobacteraceae</taxon>
        <taxon>Dethiobacter</taxon>
    </lineage>
</organism>
<comment type="caution">
    <text evidence="1">The sequence shown here is derived from an EMBL/GenBank/DDBJ whole genome shotgun (WGS) entry which is preliminary data.</text>
</comment>
<dbReference type="eggNOG" id="COG4966">
    <property type="taxonomic scope" value="Bacteria"/>
</dbReference>
<name>C0GE93_DETAL</name>